<evidence type="ECO:0000256" key="5">
    <source>
        <dbReference type="ARBA" id="ARBA00023235"/>
    </source>
</evidence>
<comment type="similarity">
    <text evidence="2">Belongs to the FKBP-type PPIase family.</text>
</comment>
<feature type="domain" description="PPIase FKBP-type" evidence="9">
    <location>
        <begin position="240"/>
        <end position="329"/>
    </location>
</feature>
<evidence type="ECO:0000259" key="9">
    <source>
        <dbReference type="PROSITE" id="PS50059"/>
    </source>
</evidence>
<sequence length="329" mass="32960">MRSTTRARGLAAGALALTLAATLAACGTDSGDGSTASPSASSSSSPQPTTATASAADIASVKKITVVGDAGKEPKVTLPEKPFSVGGLVVNVVKDGDGDAIEDGQHLSVQIVAISGADGSVLQSSYPDSAESFTAGATQIPDLDAALKGTHVGVRLTFAAPSAATATTPAATQVFALEVVGAKTIPTRAEGDAVAPEAGLPTVTLSDKGEPTIEPSTEKAPTTLVAQPLIKGKGAEVKKGQTVTVKYSGWLWDGTAFDSSWSRTPDTYDVANIGEGQVIAGWNEGLVGQTVGSQVLLVVPPDKGYGEQASGSIPANSTLVFVVDILDAS</sequence>
<comment type="catalytic activity">
    <reaction evidence="1 6">
        <text>[protein]-peptidylproline (omega=180) = [protein]-peptidylproline (omega=0)</text>
        <dbReference type="Rhea" id="RHEA:16237"/>
        <dbReference type="Rhea" id="RHEA-COMP:10747"/>
        <dbReference type="Rhea" id="RHEA-COMP:10748"/>
        <dbReference type="ChEBI" id="CHEBI:83833"/>
        <dbReference type="ChEBI" id="CHEBI:83834"/>
        <dbReference type="EC" id="5.2.1.8"/>
    </reaction>
</comment>
<dbReference type="Gene3D" id="3.10.50.40">
    <property type="match status" value="2"/>
</dbReference>
<evidence type="ECO:0000256" key="6">
    <source>
        <dbReference type="PROSITE-ProRule" id="PRU00277"/>
    </source>
</evidence>
<feature type="signal peptide" evidence="8">
    <location>
        <begin position="1"/>
        <end position="24"/>
    </location>
</feature>
<dbReference type="EC" id="5.2.1.8" evidence="3 6"/>
<evidence type="ECO:0000256" key="3">
    <source>
        <dbReference type="ARBA" id="ARBA00013194"/>
    </source>
</evidence>
<evidence type="ECO:0000256" key="8">
    <source>
        <dbReference type="SAM" id="SignalP"/>
    </source>
</evidence>
<evidence type="ECO:0000256" key="7">
    <source>
        <dbReference type="SAM" id="MobiDB-lite"/>
    </source>
</evidence>
<dbReference type="OrthoDB" id="25996at2"/>
<keyword evidence="4 6" id="KW-0697">Rotamase</keyword>
<evidence type="ECO:0000313" key="10">
    <source>
        <dbReference type="EMBL" id="RHA37166.1"/>
    </source>
</evidence>
<dbReference type="PROSITE" id="PS51257">
    <property type="entry name" value="PROKAR_LIPOPROTEIN"/>
    <property type="match status" value="1"/>
</dbReference>
<keyword evidence="5 6" id="KW-0413">Isomerase</keyword>
<dbReference type="RefSeq" id="WP_118768778.1">
    <property type="nucleotide sequence ID" value="NZ_QWKP01000223.1"/>
</dbReference>
<name>A0A413RHA9_9CELL</name>
<organism evidence="10 11">
    <name type="scientific">Cellulomonas rhizosphaerae</name>
    <dbReference type="NCBI Taxonomy" id="2293719"/>
    <lineage>
        <taxon>Bacteria</taxon>
        <taxon>Bacillati</taxon>
        <taxon>Actinomycetota</taxon>
        <taxon>Actinomycetes</taxon>
        <taxon>Micrococcales</taxon>
        <taxon>Cellulomonadaceae</taxon>
        <taxon>Cellulomonas</taxon>
    </lineage>
</organism>
<feature type="region of interest" description="Disordered" evidence="7">
    <location>
        <begin position="27"/>
        <end position="54"/>
    </location>
</feature>
<protein>
    <recommendedName>
        <fullName evidence="3 6">peptidylprolyl isomerase</fullName>
        <ecNumber evidence="3 6">5.2.1.8</ecNumber>
    </recommendedName>
</protein>
<reference evidence="10 11" key="1">
    <citation type="submission" date="2018-08" db="EMBL/GenBank/DDBJ databases">
        <title>Cellulomonas rhizosphaerae sp. nov., a novel actinomycete isolated from soil.</title>
        <authorList>
            <person name="Tian Y."/>
        </authorList>
    </citation>
    <scope>NUCLEOTIDE SEQUENCE [LARGE SCALE GENOMIC DNA]</scope>
    <source>
        <strain evidence="10 11">NEAU-TCZ24</strain>
    </source>
</reference>
<comment type="caution">
    <text evidence="10">The sequence shown here is derived from an EMBL/GenBank/DDBJ whole genome shotgun (WGS) entry which is preliminary data.</text>
</comment>
<dbReference type="InterPro" id="IPR046357">
    <property type="entry name" value="PPIase_dom_sf"/>
</dbReference>
<proteinExistence type="inferred from homology"/>
<evidence type="ECO:0000256" key="4">
    <source>
        <dbReference type="ARBA" id="ARBA00023110"/>
    </source>
</evidence>
<dbReference type="PANTHER" id="PTHR43811">
    <property type="entry name" value="FKBP-TYPE PEPTIDYL-PROLYL CIS-TRANS ISOMERASE FKPA"/>
    <property type="match status" value="1"/>
</dbReference>
<dbReference type="PANTHER" id="PTHR43811:SF19">
    <property type="entry name" value="39 KDA FK506-BINDING NUCLEAR PROTEIN"/>
    <property type="match status" value="1"/>
</dbReference>
<dbReference type="Pfam" id="PF00254">
    <property type="entry name" value="FKBP_C"/>
    <property type="match status" value="1"/>
</dbReference>
<feature type="chain" id="PRO_5019147922" description="peptidylprolyl isomerase" evidence="8">
    <location>
        <begin position="25"/>
        <end position="329"/>
    </location>
</feature>
<evidence type="ECO:0000256" key="1">
    <source>
        <dbReference type="ARBA" id="ARBA00000971"/>
    </source>
</evidence>
<accession>A0A413RHA9</accession>
<dbReference type="EMBL" id="QWKP01000223">
    <property type="protein sequence ID" value="RHA37166.1"/>
    <property type="molecule type" value="Genomic_DNA"/>
</dbReference>
<dbReference type="GO" id="GO:0003755">
    <property type="term" value="F:peptidyl-prolyl cis-trans isomerase activity"/>
    <property type="evidence" value="ECO:0007669"/>
    <property type="project" value="UniProtKB-KW"/>
</dbReference>
<dbReference type="InterPro" id="IPR001179">
    <property type="entry name" value="PPIase_FKBP_dom"/>
</dbReference>
<gene>
    <name evidence="10" type="ORF">D1825_17440</name>
</gene>
<dbReference type="SUPFAM" id="SSF54534">
    <property type="entry name" value="FKBP-like"/>
    <property type="match status" value="2"/>
</dbReference>
<keyword evidence="8" id="KW-0732">Signal</keyword>
<evidence type="ECO:0000313" key="11">
    <source>
        <dbReference type="Proteomes" id="UP000283374"/>
    </source>
</evidence>
<dbReference type="PROSITE" id="PS50059">
    <property type="entry name" value="FKBP_PPIASE"/>
    <property type="match status" value="1"/>
</dbReference>
<evidence type="ECO:0000256" key="2">
    <source>
        <dbReference type="ARBA" id="ARBA00006577"/>
    </source>
</evidence>
<keyword evidence="11" id="KW-1185">Reference proteome</keyword>
<dbReference type="Proteomes" id="UP000283374">
    <property type="component" value="Unassembled WGS sequence"/>
</dbReference>
<dbReference type="AlphaFoldDB" id="A0A413RHA9"/>